<gene>
    <name evidence="2" type="ORF">PBIL07802_LOCUS529</name>
</gene>
<organism evidence="2">
    <name type="scientific">Palpitomonas bilix</name>
    <dbReference type="NCBI Taxonomy" id="652834"/>
    <lineage>
        <taxon>Eukaryota</taxon>
        <taxon>Eukaryota incertae sedis</taxon>
    </lineage>
</organism>
<accession>A0A7S3CVE4</accession>
<evidence type="ECO:0000256" key="1">
    <source>
        <dbReference type="SAM" id="MobiDB-lite"/>
    </source>
</evidence>
<proteinExistence type="predicted"/>
<protein>
    <submittedName>
        <fullName evidence="2">Uncharacterized protein</fullName>
    </submittedName>
</protein>
<sequence length="636" mass="68650">MAKRYVFHKAQILADLPRSTELGAALAEASTFLRVRSKSERKLQKKLLEAAEKTDVCVSLFHEYSFLSHRGVSFQLIEAKCLILLSEGELEGATRQLESVGALGEELENISAMQAIVLASRIEAAAFEHNKAAAGYSVLQEQRGFFDERQIVLDCLTAQALSSAWLGDESGTYDLLVDVENIIGDTEVYFQEDRLLYARYVAVGCWLTLVQSSSQYSQSAGFGSEFQDPASFRSIESILADSKICLNLLRSISVPAYVGEIPTLDLLLDVLFHLWLRVRAAEKKSVTTDRRASMRRRETHLPVHSGGAGGQSSGAQLRNGVDDKGRGGDQEGVGVSRPSSTRVLEVFSGFVQLYKTLSVSLPVMERRTSFYTGLLHLMEKKVESGSSLLRTTVLRLGGSSVESRYVEGEASLALSLLAHLDVAQGSPLERLTSKSTTKAHSGARVVPSDFGSGSLVSGTVSDEGFYLSYAEYCSTRAGTTMLAGTASPSTNASPAEQPSVEEVIPRSKVVHREELIEEFRSDELAGSPRHGSKACNGALILGKEMKPAASPVLHSNRKPMRTAQKVGSLSPEQQDFLRGGAAHVLKEDGADDAEKISLALNGMGGKTLLGSTSLVDGSSISMMLGTERQIRQGDGV</sequence>
<reference evidence="2" key="1">
    <citation type="submission" date="2021-01" db="EMBL/GenBank/DDBJ databases">
        <authorList>
            <person name="Corre E."/>
            <person name="Pelletier E."/>
            <person name="Niang G."/>
            <person name="Scheremetjew M."/>
            <person name="Finn R."/>
            <person name="Kale V."/>
            <person name="Holt S."/>
            <person name="Cochrane G."/>
            <person name="Meng A."/>
            <person name="Brown T."/>
            <person name="Cohen L."/>
        </authorList>
    </citation>
    <scope>NUCLEOTIDE SEQUENCE</scope>
    <source>
        <strain evidence="2">NIES-2562</strain>
    </source>
</reference>
<evidence type="ECO:0000313" key="2">
    <source>
        <dbReference type="EMBL" id="CAE0238387.1"/>
    </source>
</evidence>
<feature type="compositionally biased region" description="Basic and acidic residues" evidence="1">
    <location>
        <begin position="287"/>
        <end position="301"/>
    </location>
</feature>
<dbReference type="EMBL" id="HBIB01000773">
    <property type="protein sequence ID" value="CAE0238387.1"/>
    <property type="molecule type" value="Transcribed_RNA"/>
</dbReference>
<feature type="compositionally biased region" description="Basic and acidic residues" evidence="1">
    <location>
        <begin position="320"/>
        <end position="329"/>
    </location>
</feature>
<dbReference type="AlphaFoldDB" id="A0A7S3CVE4"/>
<feature type="region of interest" description="Disordered" evidence="1">
    <location>
        <begin position="287"/>
        <end position="336"/>
    </location>
</feature>
<name>A0A7S3CVE4_9EUKA</name>